<accession>A0A9D5GWV2</accession>
<proteinExistence type="predicted"/>
<evidence type="ECO:0000256" key="1">
    <source>
        <dbReference type="ARBA" id="ARBA00004141"/>
    </source>
</evidence>
<dbReference type="GO" id="GO:0005524">
    <property type="term" value="F:ATP binding"/>
    <property type="evidence" value="ECO:0007669"/>
    <property type="project" value="InterPro"/>
</dbReference>
<protein>
    <recommendedName>
        <fullName evidence="5">VAN3-binding protein-like auxin canalisation domain-containing protein</fullName>
    </recommendedName>
</protein>
<dbReference type="GO" id="GO:0005886">
    <property type="term" value="C:plasma membrane"/>
    <property type="evidence" value="ECO:0007669"/>
    <property type="project" value="TreeGrafter"/>
</dbReference>
<comment type="caution">
    <text evidence="6">The sequence shown here is derived from an EMBL/GenBank/DDBJ whole genome shotgun (WGS) entry which is preliminary data.</text>
</comment>
<keyword evidence="4" id="KW-0472">Membrane</keyword>
<dbReference type="InterPro" id="IPR036640">
    <property type="entry name" value="ABC1_TM_sf"/>
</dbReference>
<dbReference type="Gene3D" id="3.30.530.20">
    <property type="match status" value="1"/>
</dbReference>
<keyword evidence="7" id="KW-1185">Reference proteome</keyword>
<dbReference type="GO" id="GO:0042626">
    <property type="term" value="F:ATPase-coupled transmembrane transporter activity"/>
    <property type="evidence" value="ECO:0007669"/>
    <property type="project" value="TreeGrafter"/>
</dbReference>
<sequence length="268" mass="28537">MWATAEALGTKKEHLTSVVSFVVNVRSHGDITTLTTAAATTLRGAITLKARALKEMWNINVVTPLEKIIRFGICGGKAKHNSSSSTRCIMQGDLGIGSVREVNVKSGLPATTSTERLKQLDDEEHILGYLIRHHETNGGLAIATMFAVMIGGIGLGQSAPSMVAFTKARVAAAKISRIVDHKPGVDRNSESGLELETIIGLGKLKNVDSSYPSRPEVKILNDFSLNVPAGKTIALVDISGSSKSIVVSLIKRSYDPRSCISSNATISE</sequence>
<keyword evidence="3" id="KW-1133">Transmembrane helix</keyword>
<dbReference type="SUPFAM" id="SSF55961">
    <property type="entry name" value="Bet v1-like"/>
    <property type="match status" value="1"/>
</dbReference>
<keyword evidence="2" id="KW-0812">Transmembrane</keyword>
<evidence type="ECO:0000313" key="7">
    <source>
        <dbReference type="Proteomes" id="UP001058974"/>
    </source>
</evidence>
<name>A0A9D5GWV2_PEA</name>
<evidence type="ECO:0000256" key="2">
    <source>
        <dbReference type="ARBA" id="ARBA00022692"/>
    </source>
</evidence>
<dbReference type="Gramene" id="Psat01G0281900-T1">
    <property type="protein sequence ID" value="KAI5444331.1"/>
    <property type="gene ID" value="KIW84_012819"/>
</dbReference>
<evidence type="ECO:0000256" key="3">
    <source>
        <dbReference type="ARBA" id="ARBA00022989"/>
    </source>
</evidence>
<dbReference type="Pfam" id="PF05703">
    <property type="entry name" value="Auxin_canalis"/>
    <property type="match status" value="1"/>
</dbReference>
<evidence type="ECO:0000256" key="4">
    <source>
        <dbReference type="ARBA" id="ARBA00023136"/>
    </source>
</evidence>
<dbReference type="AlphaFoldDB" id="A0A9D5GWV2"/>
<dbReference type="Gene3D" id="1.20.1560.10">
    <property type="entry name" value="ABC transporter type 1, transmembrane domain"/>
    <property type="match status" value="1"/>
</dbReference>
<evidence type="ECO:0000259" key="5">
    <source>
        <dbReference type="Pfam" id="PF05703"/>
    </source>
</evidence>
<dbReference type="Gene3D" id="3.40.50.300">
    <property type="entry name" value="P-loop containing nucleotide triphosphate hydrolases"/>
    <property type="match status" value="1"/>
</dbReference>
<dbReference type="InterPro" id="IPR027417">
    <property type="entry name" value="P-loop_NTPase"/>
</dbReference>
<reference evidence="6 7" key="1">
    <citation type="journal article" date="2022" name="Nat. Genet.">
        <title>Improved pea reference genome and pan-genome highlight genomic features and evolutionary characteristics.</title>
        <authorList>
            <person name="Yang T."/>
            <person name="Liu R."/>
            <person name="Luo Y."/>
            <person name="Hu S."/>
            <person name="Wang D."/>
            <person name="Wang C."/>
            <person name="Pandey M.K."/>
            <person name="Ge S."/>
            <person name="Xu Q."/>
            <person name="Li N."/>
            <person name="Li G."/>
            <person name="Huang Y."/>
            <person name="Saxena R.K."/>
            <person name="Ji Y."/>
            <person name="Li M."/>
            <person name="Yan X."/>
            <person name="He Y."/>
            <person name="Liu Y."/>
            <person name="Wang X."/>
            <person name="Xiang C."/>
            <person name="Varshney R.K."/>
            <person name="Ding H."/>
            <person name="Gao S."/>
            <person name="Zong X."/>
        </authorList>
    </citation>
    <scope>NUCLEOTIDE SEQUENCE [LARGE SCALE GENOMIC DNA]</scope>
    <source>
        <strain evidence="6 7">cv. Zhongwan 6</strain>
    </source>
</reference>
<dbReference type="PANTHER" id="PTHR24222">
    <property type="entry name" value="ABC TRANSPORTER B FAMILY"/>
    <property type="match status" value="1"/>
</dbReference>
<dbReference type="InterPro" id="IPR023393">
    <property type="entry name" value="START-like_dom_sf"/>
</dbReference>
<gene>
    <name evidence="6" type="ORF">KIW84_012819</name>
</gene>
<dbReference type="InterPro" id="IPR008546">
    <property type="entry name" value="VAN3-bd-like_auxin_canal"/>
</dbReference>
<organism evidence="6 7">
    <name type="scientific">Pisum sativum</name>
    <name type="common">Garden pea</name>
    <name type="synonym">Lathyrus oleraceus</name>
    <dbReference type="NCBI Taxonomy" id="3888"/>
    <lineage>
        <taxon>Eukaryota</taxon>
        <taxon>Viridiplantae</taxon>
        <taxon>Streptophyta</taxon>
        <taxon>Embryophyta</taxon>
        <taxon>Tracheophyta</taxon>
        <taxon>Spermatophyta</taxon>
        <taxon>Magnoliopsida</taxon>
        <taxon>eudicotyledons</taxon>
        <taxon>Gunneridae</taxon>
        <taxon>Pentapetalae</taxon>
        <taxon>rosids</taxon>
        <taxon>fabids</taxon>
        <taxon>Fabales</taxon>
        <taxon>Fabaceae</taxon>
        <taxon>Papilionoideae</taxon>
        <taxon>50 kb inversion clade</taxon>
        <taxon>NPAAA clade</taxon>
        <taxon>Hologalegina</taxon>
        <taxon>IRL clade</taxon>
        <taxon>Fabeae</taxon>
        <taxon>Lathyrus</taxon>
    </lineage>
</organism>
<dbReference type="EMBL" id="JAMSHJ010000001">
    <property type="protein sequence ID" value="KAI5444331.1"/>
    <property type="molecule type" value="Genomic_DNA"/>
</dbReference>
<feature type="domain" description="VAN3-binding protein-like auxin canalisation" evidence="5">
    <location>
        <begin position="4"/>
        <end position="67"/>
    </location>
</feature>
<comment type="subcellular location">
    <subcellularLocation>
        <location evidence="1">Membrane</location>
        <topology evidence="1">Multi-pass membrane protein</topology>
    </subcellularLocation>
</comment>
<dbReference type="Proteomes" id="UP001058974">
    <property type="component" value="Chromosome 1"/>
</dbReference>
<dbReference type="PANTHER" id="PTHR24222:SF70">
    <property type="entry name" value="BRACHYTIC2"/>
    <property type="match status" value="1"/>
</dbReference>
<evidence type="ECO:0000313" key="6">
    <source>
        <dbReference type="EMBL" id="KAI5444331.1"/>
    </source>
</evidence>
<dbReference type="InterPro" id="IPR039421">
    <property type="entry name" value="Type_1_exporter"/>
</dbReference>
<dbReference type="SUPFAM" id="SSF52540">
    <property type="entry name" value="P-loop containing nucleoside triphosphate hydrolases"/>
    <property type="match status" value="1"/>
</dbReference>